<evidence type="ECO:0000313" key="3">
    <source>
        <dbReference type="EMBL" id="MCI0183772.1"/>
    </source>
</evidence>
<reference evidence="3" key="1">
    <citation type="submission" date="2022-03" db="EMBL/GenBank/DDBJ databases">
        <title>Draft Genome Sequence of Firmicute Strain S0AB, a Heterotrophic Iron/Sulfur-Oxidizing Extreme Acidophile.</title>
        <authorList>
            <person name="Vergara E."/>
            <person name="Pakostova E."/>
            <person name="Johnson D.B."/>
            <person name="Holmes D.S."/>
        </authorList>
    </citation>
    <scope>NUCLEOTIDE SEQUENCE</scope>
    <source>
        <strain evidence="3">S0AB</strain>
    </source>
</reference>
<comment type="caution">
    <text evidence="3">The sequence shown here is derived from an EMBL/GenBank/DDBJ whole genome shotgun (WGS) entry which is preliminary data.</text>
</comment>
<organism evidence="3 4">
    <name type="scientific">Sulfoacidibacillus ferrooxidans</name>
    <dbReference type="NCBI Taxonomy" id="2005001"/>
    <lineage>
        <taxon>Bacteria</taxon>
        <taxon>Bacillati</taxon>
        <taxon>Bacillota</taxon>
        <taxon>Bacilli</taxon>
        <taxon>Bacillales</taxon>
        <taxon>Alicyclobacillaceae</taxon>
        <taxon>Sulfoacidibacillus</taxon>
    </lineage>
</organism>
<gene>
    <name evidence="3" type="ORF">MM817_02063</name>
</gene>
<evidence type="ECO:0000256" key="1">
    <source>
        <dbReference type="SAM" id="Coils"/>
    </source>
</evidence>
<protein>
    <submittedName>
        <fullName evidence="3">Uncharacterized protein</fullName>
    </submittedName>
</protein>
<dbReference type="EMBL" id="JALBUF010000006">
    <property type="protein sequence ID" value="MCI0183772.1"/>
    <property type="molecule type" value="Genomic_DNA"/>
</dbReference>
<feature type="region of interest" description="Disordered" evidence="2">
    <location>
        <begin position="247"/>
        <end position="273"/>
    </location>
</feature>
<name>A0A9X1VCX7_9BACL</name>
<evidence type="ECO:0000313" key="4">
    <source>
        <dbReference type="Proteomes" id="UP001139263"/>
    </source>
</evidence>
<evidence type="ECO:0000256" key="2">
    <source>
        <dbReference type="SAM" id="MobiDB-lite"/>
    </source>
</evidence>
<feature type="coiled-coil region" evidence="1">
    <location>
        <begin position="69"/>
        <end position="103"/>
    </location>
</feature>
<keyword evidence="4" id="KW-1185">Reference proteome</keyword>
<dbReference type="RefSeq" id="WP_241714471.1">
    <property type="nucleotide sequence ID" value="NZ_JALBUF010000006.1"/>
</dbReference>
<keyword evidence="1" id="KW-0175">Coiled coil</keyword>
<dbReference type="Proteomes" id="UP001139263">
    <property type="component" value="Unassembled WGS sequence"/>
</dbReference>
<proteinExistence type="predicted"/>
<dbReference type="AlphaFoldDB" id="A0A9X1VCX7"/>
<accession>A0A9X1VCX7</accession>
<sequence length="286" mass="29785">MKQRWISQRVGWIAFFTAICLVTGGSVAYASTSRSEHLTTKGNLFTLVGTLRGTTNQMLANTATLVSKVQTVEGQLGQLNEQNQVLQDQVQTNEQLAEQLTTQTNLTQHGIALMQEILGHEKEAQGIAATVASQSDQLAVTLGENTQSLQQLVGDLQISNGQSVQLYGKLGELLSQLAEAKQEFRLFGQLNQLLPSITHSIGGIGSVSKTVGTLTHGLTGSLIPSGNGTATHGITGTITHGVQSLTRGLTDQTSGENSSGSSKTSTASGGGLLSGVTTGVQSLLGG</sequence>
<feature type="compositionally biased region" description="Low complexity" evidence="2">
    <location>
        <begin position="253"/>
        <end position="267"/>
    </location>
</feature>